<dbReference type="PROSITE" id="PS51257">
    <property type="entry name" value="PROKAR_LIPOPROTEIN"/>
    <property type="match status" value="1"/>
</dbReference>
<dbReference type="STRING" id="1434701.SAMN05443634_102200"/>
<dbReference type="PANTHER" id="PTHR38041:SF1">
    <property type="entry name" value="CHORISMATE MUTASE"/>
    <property type="match status" value="1"/>
</dbReference>
<dbReference type="EMBL" id="FRBH01000002">
    <property type="protein sequence ID" value="SHK63853.1"/>
    <property type="molecule type" value="Genomic_DNA"/>
</dbReference>
<evidence type="ECO:0000256" key="3">
    <source>
        <dbReference type="ARBA" id="ARBA00023235"/>
    </source>
</evidence>
<dbReference type="GO" id="GO:0046417">
    <property type="term" value="P:chorismate metabolic process"/>
    <property type="evidence" value="ECO:0007669"/>
    <property type="project" value="InterPro"/>
</dbReference>
<evidence type="ECO:0000256" key="1">
    <source>
        <dbReference type="ARBA" id="ARBA00012404"/>
    </source>
</evidence>
<dbReference type="RefSeq" id="WP_072929581.1">
    <property type="nucleotide sequence ID" value="NZ_BMFL01000010.1"/>
</dbReference>
<evidence type="ECO:0000313" key="7">
    <source>
        <dbReference type="Proteomes" id="UP000184120"/>
    </source>
</evidence>
<reference evidence="8" key="4">
    <citation type="journal article" date="2019" name="Int. J. Syst. Evol. Microbiol.">
        <title>The Global Catalogue of Microorganisms (GCM) 10K type strain sequencing project: providing services to taxonomists for standard genome sequencing and annotation.</title>
        <authorList>
            <consortium name="The Broad Institute Genomics Platform"/>
            <consortium name="The Broad Institute Genome Sequencing Center for Infectious Disease"/>
            <person name="Wu L."/>
            <person name="Ma J."/>
        </authorList>
    </citation>
    <scope>NUCLEOTIDE SEQUENCE [LARGE SCALE GENOMIC DNA]</scope>
    <source>
        <strain evidence="8">CGMCC 1.12707</strain>
    </source>
</reference>
<accession>A0A1M6U3W5</accession>
<reference evidence="5" key="5">
    <citation type="submission" date="2024-05" db="EMBL/GenBank/DDBJ databases">
        <authorList>
            <person name="Sun Q."/>
            <person name="Zhou Y."/>
        </authorList>
    </citation>
    <scope>NUCLEOTIDE SEQUENCE</scope>
    <source>
        <strain evidence="5">CGMCC 1.12707</strain>
    </source>
</reference>
<dbReference type="SMART" id="SM00830">
    <property type="entry name" value="CM_2"/>
    <property type="match status" value="1"/>
</dbReference>
<keyword evidence="3" id="KW-0413">Isomerase</keyword>
<dbReference type="InterPro" id="IPR008240">
    <property type="entry name" value="Chorismate_mutase_periplasmic"/>
</dbReference>
<dbReference type="GO" id="GO:0009697">
    <property type="term" value="P:salicylic acid biosynthetic process"/>
    <property type="evidence" value="ECO:0007669"/>
    <property type="project" value="TreeGrafter"/>
</dbReference>
<dbReference type="SUPFAM" id="SSF48600">
    <property type="entry name" value="Chorismate mutase II"/>
    <property type="match status" value="1"/>
</dbReference>
<dbReference type="PROSITE" id="PS51168">
    <property type="entry name" value="CHORISMATE_MUT_2"/>
    <property type="match status" value="1"/>
</dbReference>
<organism evidence="6 7">
    <name type="scientific">Chishuiella changwenlii</name>
    <dbReference type="NCBI Taxonomy" id="1434701"/>
    <lineage>
        <taxon>Bacteria</taxon>
        <taxon>Pseudomonadati</taxon>
        <taxon>Bacteroidota</taxon>
        <taxon>Flavobacteriia</taxon>
        <taxon>Flavobacteriales</taxon>
        <taxon>Weeksellaceae</taxon>
        <taxon>Chishuiella</taxon>
    </lineage>
</organism>
<evidence type="ECO:0000313" key="5">
    <source>
        <dbReference type="EMBL" id="GGF00061.1"/>
    </source>
</evidence>
<protein>
    <recommendedName>
        <fullName evidence="1">chorismate mutase</fullName>
        <ecNumber evidence="1">5.4.99.5</ecNumber>
    </recommendedName>
</protein>
<dbReference type="EC" id="5.4.99.5" evidence="1"/>
<dbReference type="OrthoDB" id="1262744at2"/>
<dbReference type="UniPathway" id="UPA00120">
    <property type="reaction ID" value="UER00203"/>
</dbReference>
<dbReference type="InterPro" id="IPR036979">
    <property type="entry name" value="CM_dom_sf"/>
</dbReference>
<dbReference type="InterPro" id="IPR036263">
    <property type="entry name" value="Chorismate_II_sf"/>
</dbReference>
<reference evidence="6" key="2">
    <citation type="submission" date="2016-11" db="EMBL/GenBank/DDBJ databases">
        <authorList>
            <person name="Jaros S."/>
            <person name="Januszkiewicz K."/>
            <person name="Wedrychowicz H."/>
        </authorList>
    </citation>
    <scope>NUCLEOTIDE SEQUENCE [LARGE SCALE GENOMIC DNA]</scope>
    <source>
        <strain evidence="6">DSM 27989</strain>
    </source>
</reference>
<dbReference type="Proteomes" id="UP000184120">
    <property type="component" value="Unassembled WGS sequence"/>
</dbReference>
<evidence type="ECO:0000259" key="4">
    <source>
        <dbReference type="PROSITE" id="PS51168"/>
    </source>
</evidence>
<dbReference type="AlphaFoldDB" id="A0A1M6U3W5"/>
<feature type="domain" description="Chorismate mutase" evidence="4">
    <location>
        <begin position="12"/>
        <end position="104"/>
    </location>
</feature>
<keyword evidence="8" id="KW-1185">Reference proteome</keyword>
<evidence type="ECO:0000313" key="6">
    <source>
        <dbReference type="EMBL" id="SHK63853.1"/>
    </source>
</evidence>
<reference evidence="7" key="3">
    <citation type="submission" date="2016-11" db="EMBL/GenBank/DDBJ databases">
        <authorList>
            <person name="Varghese N."/>
            <person name="Submissions S."/>
        </authorList>
    </citation>
    <scope>NUCLEOTIDE SEQUENCE [LARGE SCALE GENOMIC DNA]</scope>
    <source>
        <strain evidence="7">DSM 27989</strain>
    </source>
</reference>
<sequence length="184" mass="21013">MIKTFFFTSLAGLSLAIFSCVEQPVKDENNKVLLELMNKRLEVAPSVAKSKWNTKAPINDPIREKTILDSVEARASRMGLDKHFARDFFQAQFEAGKKVQTQLHEKWEKEAQPPFDPTINLATEVRPVLDSLTPLLLVELKKIQLANNKQSFENFKKSARNIIHTEFDDNVVEIAIKPIKSHLK</sequence>
<dbReference type="InterPro" id="IPR002701">
    <property type="entry name" value="CM_II_prokaryot"/>
</dbReference>
<dbReference type="Pfam" id="PF01817">
    <property type="entry name" value="CM_2"/>
    <property type="match status" value="1"/>
</dbReference>
<dbReference type="InterPro" id="IPR051331">
    <property type="entry name" value="Chorismate_mutase-related"/>
</dbReference>
<name>A0A1M6U3W5_9FLAO</name>
<dbReference type="GO" id="GO:0004106">
    <property type="term" value="F:chorismate mutase activity"/>
    <property type="evidence" value="ECO:0007669"/>
    <property type="project" value="UniProtKB-EC"/>
</dbReference>
<proteinExistence type="predicted"/>
<gene>
    <name evidence="5" type="ORF">GCM10010984_17050</name>
    <name evidence="6" type="ORF">SAMN05443634_102200</name>
</gene>
<dbReference type="Gene3D" id="1.20.59.10">
    <property type="entry name" value="Chorismate mutase"/>
    <property type="match status" value="1"/>
</dbReference>
<dbReference type="PANTHER" id="PTHR38041">
    <property type="entry name" value="CHORISMATE MUTASE"/>
    <property type="match status" value="1"/>
</dbReference>
<evidence type="ECO:0000256" key="2">
    <source>
        <dbReference type="ARBA" id="ARBA00022729"/>
    </source>
</evidence>
<reference evidence="5" key="1">
    <citation type="journal article" date="2014" name="Int. J. Syst. Evol. Microbiol.">
        <title>Complete genome of a new Firmicutes species belonging to the dominant human colonic microbiota ('Ruminococcus bicirculans') reveals two chromosomes and a selective capacity to utilize plant glucans.</title>
        <authorList>
            <consortium name="NISC Comparative Sequencing Program"/>
            <person name="Wegmann U."/>
            <person name="Louis P."/>
            <person name="Goesmann A."/>
            <person name="Henrissat B."/>
            <person name="Duncan S.H."/>
            <person name="Flint H.J."/>
        </authorList>
    </citation>
    <scope>NUCLEOTIDE SEQUENCE</scope>
    <source>
        <strain evidence="5">CGMCC 1.12707</strain>
    </source>
</reference>
<evidence type="ECO:0000313" key="8">
    <source>
        <dbReference type="Proteomes" id="UP000650994"/>
    </source>
</evidence>
<dbReference type="Proteomes" id="UP000650994">
    <property type="component" value="Unassembled WGS sequence"/>
</dbReference>
<dbReference type="NCBIfam" id="TIGR01806">
    <property type="entry name" value="CM_mono2"/>
    <property type="match status" value="1"/>
</dbReference>
<keyword evidence="2" id="KW-0732">Signal</keyword>
<dbReference type="EMBL" id="BMFL01000010">
    <property type="protein sequence ID" value="GGF00061.1"/>
    <property type="molecule type" value="Genomic_DNA"/>
</dbReference>